<dbReference type="PANTHER" id="PTHR11760:SF19">
    <property type="entry name" value="SMALL RIBOSOMAL SUBUNIT PROTEIN US3C"/>
    <property type="match status" value="1"/>
</dbReference>
<organism evidence="11">
    <name type="scientific">Trebouxia aggregata</name>
    <dbReference type="NCBI Taxonomy" id="160068"/>
    <lineage>
        <taxon>Eukaryota</taxon>
        <taxon>Viridiplantae</taxon>
        <taxon>Chlorophyta</taxon>
        <taxon>core chlorophytes</taxon>
        <taxon>Trebouxiophyceae</taxon>
        <taxon>Trebouxiales</taxon>
        <taxon>Trebouxiaceae</taxon>
        <taxon>Trebouxia</taxon>
    </lineage>
</organism>
<feature type="domain" description="KH type-2" evidence="10">
    <location>
        <begin position="39"/>
        <end position="139"/>
    </location>
</feature>
<dbReference type="FunFam" id="3.30.300.20:FF:000001">
    <property type="entry name" value="30S ribosomal protein S3"/>
    <property type="match status" value="1"/>
</dbReference>
<dbReference type="GO" id="GO:0022627">
    <property type="term" value="C:cytosolic small ribosomal subunit"/>
    <property type="evidence" value="ECO:0007669"/>
    <property type="project" value="TreeGrafter"/>
</dbReference>
<keyword evidence="9 11" id="KW-0150">Chloroplast</keyword>
<comment type="subunit">
    <text evidence="7 9">Part of the 30S ribosomal subunit.</text>
</comment>
<dbReference type="InterPro" id="IPR018280">
    <property type="entry name" value="Ribosomal_uS3_CS"/>
</dbReference>
<dbReference type="Gene3D" id="3.30.1140.32">
    <property type="entry name" value="Ribosomal protein S3, C-terminal domain"/>
    <property type="match status" value="1"/>
</dbReference>
<comment type="subcellular location">
    <subcellularLocation>
        <location evidence="7 9">Plastid</location>
        <location evidence="7 9">Chloroplast</location>
    </subcellularLocation>
</comment>
<dbReference type="GO" id="GO:0006412">
    <property type="term" value="P:translation"/>
    <property type="evidence" value="ECO:0007669"/>
    <property type="project" value="UniProtKB-UniRule"/>
</dbReference>
<dbReference type="AlphaFoldDB" id="G8XPE0"/>
<reference evidence="11" key="1">
    <citation type="submission" date="2007-08" db="EMBL/GenBank/DDBJ databases">
        <title>Divergence order of chlorophyte green algal lineages as inferred from the chloroplast and mitochondrial genomes.</title>
        <authorList>
            <person name="Pombert J.-F."/>
            <person name="Belanger A.-S."/>
            <person name="Gagnon J."/>
            <person name="Otis C."/>
            <person name="Lemieux C."/>
            <person name="Turmel M."/>
        </authorList>
    </citation>
    <scope>NUCLEOTIDE SEQUENCE</scope>
    <source>
        <strain evidence="11">SAG 219-1d</strain>
    </source>
</reference>
<evidence type="ECO:0000256" key="5">
    <source>
        <dbReference type="ARBA" id="ARBA00023274"/>
    </source>
</evidence>
<dbReference type="InterPro" id="IPR036419">
    <property type="entry name" value="Ribosomal_S3_C_sf"/>
</dbReference>
<dbReference type="CDD" id="cd02412">
    <property type="entry name" value="KH-II_30S_S3"/>
    <property type="match status" value="1"/>
</dbReference>
<comment type="similarity">
    <text evidence="1 7 8">Belongs to the universal ribosomal protein uS3 family.</text>
</comment>
<dbReference type="SUPFAM" id="SSF54814">
    <property type="entry name" value="Prokaryotic type KH domain (KH-domain type II)"/>
    <property type="match status" value="1"/>
</dbReference>
<gene>
    <name evidence="7 11" type="primary">rps3</name>
</gene>
<keyword evidence="4 7" id="KW-0689">Ribosomal protein</keyword>
<keyword evidence="9 11" id="KW-0934">Plastid</keyword>
<evidence type="ECO:0000256" key="1">
    <source>
        <dbReference type="ARBA" id="ARBA00010761"/>
    </source>
</evidence>
<keyword evidence="3 7" id="KW-0694">RNA-binding</keyword>
<dbReference type="GO" id="GO:0019843">
    <property type="term" value="F:rRNA binding"/>
    <property type="evidence" value="ECO:0007669"/>
    <property type="project" value="UniProtKB-UniRule"/>
</dbReference>
<keyword evidence="2 7" id="KW-0699">rRNA-binding</keyword>
<evidence type="ECO:0000256" key="3">
    <source>
        <dbReference type="ARBA" id="ARBA00022884"/>
    </source>
</evidence>
<evidence type="ECO:0000256" key="8">
    <source>
        <dbReference type="RuleBase" id="RU003624"/>
    </source>
</evidence>
<dbReference type="InterPro" id="IPR015946">
    <property type="entry name" value="KH_dom-like_a/b"/>
</dbReference>
<dbReference type="InterPro" id="IPR004044">
    <property type="entry name" value="KH_dom_type_2"/>
</dbReference>
<evidence type="ECO:0000256" key="2">
    <source>
        <dbReference type="ARBA" id="ARBA00022730"/>
    </source>
</evidence>
<dbReference type="Pfam" id="PF00189">
    <property type="entry name" value="Ribosomal_S3_C"/>
    <property type="match status" value="1"/>
</dbReference>
<dbReference type="PANTHER" id="PTHR11760">
    <property type="entry name" value="30S/40S RIBOSOMAL PROTEIN S3"/>
    <property type="match status" value="1"/>
</dbReference>
<dbReference type="InterPro" id="IPR005704">
    <property type="entry name" value="Ribosomal_uS3_bac-typ"/>
</dbReference>
<evidence type="ECO:0000256" key="9">
    <source>
        <dbReference type="RuleBase" id="RU003626"/>
    </source>
</evidence>
<evidence type="ECO:0000259" key="10">
    <source>
        <dbReference type="PROSITE" id="PS50823"/>
    </source>
</evidence>
<dbReference type="InterPro" id="IPR009019">
    <property type="entry name" value="KH_sf_prok-type"/>
</dbReference>
<dbReference type="InterPro" id="IPR001351">
    <property type="entry name" value="Ribosomal_uS3_C"/>
</dbReference>
<dbReference type="NCBIfam" id="TIGR01009">
    <property type="entry name" value="rpsC_bact"/>
    <property type="match status" value="1"/>
</dbReference>
<dbReference type="Pfam" id="PF07650">
    <property type="entry name" value="KH_2"/>
    <property type="match status" value="1"/>
</dbReference>
<evidence type="ECO:0000313" key="11">
    <source>
        <dbReference type="EMBL" id="ABX82623.1"/>
    </source>
</evidence>
<dbReference type="InterPro" id="IPR057258">
    <property type="entry name" value="Ribosomal_uS3"/>
</dbReference>
<evidence type="ECO:0000256" key="6">
    <source>
        <dbReference type="ARBA" id="ARBA00035154"/>
    </source>
</evidence>
<dbReference type="SUPFAM" id="SSF54821">
    <property type="entry name" value="Ribosomal protein S3 C-terminal domain"/>
    <property type="match status" value="1"/>
</dbReference>
<geneLocation type="chloroplast" evidence="11"/>
<dbReference type="GO" id="GO:0009507">
    <property type="term" value="C:chloroplast"/>
    <property type="evidence" value="ECO:0007669"/>
    <property type="project" value="UniProtKB-SubCell"/>
</dbReference>
<accession>G8XPE0</accession>
<sequence>MGQKIHPLGFRLNITQNYRSHWFAKPSQYPQLVFEDKFLRHYLSERFSDAGISTIVIQRKLDQIKIEISAARPGILAGRNKNGLELLRKDLTNKIKKNRAQNNYLTVYGSKAPKPNNYMTTEAQSKQSVQLSIHVTKLANPNAEASFIADFLVEQLEKRIAFRRALRQAIQRSQRARVKGIKIQISGRLNGAEIARTEWTREGRVPLQTLRADIDYSYKTAKTIYGLLGIKIWVFKEEVRTYKDKEKIKK</sequence>
<dbReference type="EMBL" id="EU123978">
    <property type="protein sequence ID" value="ABX82623.1"/>
    <property type="molecule type" value="Genomic_DNA"/>
</dbReference>
<name>G8XPE0_9CHLO</name>
<dbReference type="GO" id="GO:0003735">
    <property type="term" value="F:structural constituent of ribosome"/>
    <property type="evidence" value="ECO:0007669"/>
    <property type="project" value="InterPro"/>
</dbReference>
<evidence type="ECO:0000256" key="7">
    <source>
        <dbReference type="HAMAP-Rule" id="MF_01309"/>
    </source>
</evidence>
<proteinExistence type="inferred from homology"/>
<dbReference type="Gene3D" id="3.30.300.20">
    <property type="match status" value="1"/>
</dbReference>
<dbReference type="PROSITE" id="PS00548">
    <property type="entry name" value="RIBOSOMAL_S3"/>
    <property type="match status" value="1"/>
</dbReference>
<dbReference type="HAMAP" id="MF_01309_B">
    <property type="entry name" value="Ribosomal_uS3_B"/>
    <property type="match status" value="1"/>
</dbReference>
<dbReference type="PROSITE" id="PS50823">
    <property type="entry name" value="KH_TYPE_2"/>
    <property type="match status" value="1"/>
</dbReference>
<keyword evidence="5 7" id="KW-0687">Ribonucleoprotein</keyword>
<evidence type="ECO:0000256" key="4">
    <source>
        <dbReference type="ARBA" id="ARBA00022980"/>
    </source>
</evidence>
<protein>
    <recommendedName>
        <fullName evidence="6 7">Small ribosomal subunit protein uS3c</fullName>
    </recommendedName>
</protein>